<sequence length="450" mass="48976">MSEVPPQQPSRPAQEALAVNESLPPGVPSLRPSGYNDRECGDTQREFQEWYRDAYLAYIEKTDSKATIDVIVDQADLLLRKHGARNGLRILRSQILITGLSLADDYSRIEAMLASPADPRTPSSNCDGERKVDKENQGNIGSSPRLPRSEVNTTAPRREACGADVSKYDASESWFAEARKAALDRCLERARAATGGAVATATSGDNVAENLTSSAGVTLIHSCRMRECQLQIALYLLLIERRHLIARKHKVKDKSKYGILKQLDDHIDQLCLWATLGGPLDVVDFGDANDAAEEFVCSPVIARFSSTLSSVVDQIRSRCGVILPGSGNSRIQASKSKRKRSPKRLIDERSKSLSEVIVSPTKNPANKAPLSPNARKLARYSTNSGGVSAGGPEPDNINCANKPRPPPGSGRIHRISSNLLSKFQMECTIKHKRGSGHTKLVRSSSMSTGP</sequence>
<dbReference type="Proteomes" id="UP001145114">
    <property type="component" value="Unassembled WGS sequence"/>
</dbReference>
<dbReference type="EMBL" id="JAMZIH010007099">
    <property type="protein sequence ID" value="KAJ1673320.1"/>
    <property type="molecule type" value="Genomic_DNA"/>
</dbReference>
<name>A0ACC1HBF7_9FUNG</name>
<reference evidence="1" key="1">
    <citation type="submission" date="2022-06" db="EMBL/GenBank/DDBJ databases">
        <title>Phylogenomic reconstructions and comparative analyses of Kickxellomycotina fungi.</title>
        <authorList>
            <person name="Reynolds N.K."/>
            <person name="Stajich J.E."/>
            <person name="Barry K."/>
            <person name="Grigoriev I.V."/>
            <person name="Crous P."/>
            <person name="Smith M.E."/>
        </authorList>
    </citation>
    <scope>NUCLEOTIDE SEQUENCE</scope>
    <source>
        <strain evidence="1">RSA 2271</strain>
    </source>
</reference>
<organism evidence="1 2">
    <name type="scientific">Spiromyces aspiralis</name>
    <dbReference type="NCBI Taxonomy" id="68401"/>
    <lineage>
        <taxon>Eukaryota</taxon>
        <taxon>Fungi</taxon>
        <taxon>Fungi incertae sedis</taxon>
        <taxon>Zoopagomycota</taxon>
        <taxon>Kickxellomycotina</taxon>
        <taxon>Kickxellomycetes</taxon>
        <taxon>Kickxellales</taxon>
        <taxon>Kickxellaceae</taxon>
        <taxon>Spiromyces</taxon>
    </lineage>
</organism>
<gene>
    <name evidence="1" type="ORF">EV182_005469</name>
</gene>
<proteinExistence type="predicted"/>
<evidence type="ECO:0000313" key="1">
    <source>
        <dbReference type="EMBL" id="KAJ1673320.1"/>
    </source>
</evidence>
<feature type="non-terminal residue" evidence="1">
    <location>
        <position position="450"/>
    </location>
</feature>
<evidence type="ECO:0000313" key="2">
    <source>
        <dbReference type="Proteomes" id="UP001145114"/>
    </source>
</evidence>
<accession>A0ACC1HBF7</accession>
<protein>
    <submittedName>
        <fullName evidence="1">Uncharacterized protein</fullName>
    </submittedName>
</protein>
<keyword evidence="2" id="KW-1185">Reference proteome</keyword>
<comment type="caution">
    <text evidence="1">The sequence shown here is derived from an EMBL/GenBank/DDBJ whole genome shotgun (WGS) entry which is preliminary data.</text>
</comment>